<name>A0A3P3TXU5_9BACL</name>
<dbReference type="Proteomes" id="UP000267017">
    <property type="component" value="Unassembled WGS sequence"/>
</dbReference>
<protein>
    <submittedName>
        <fullName evidence="1">Uncharacterized protein</fullName>
    </submittedName>
</protein>
<organism evidence="1 2">
    <name type="scientific">Paenibacillus oralis</name>
    <dbReference type="NCBI Taxonomy" id="2490856"/>
    <lineage>
        <taxon>Bacteria</taxon>
        <taxon>Bacillati</taxon>
        <taxon>Bacillota</taxon>
        <taxon>Bacilli</taxon>
        <taxon>Bacillales</taxon>
        <taxon>Paenibacillaceae</taxon>
        <taxon>Paenibacillus</taxon>
    </lineage>
</organism>
<proteinExistence type="predicted"/>
<reference evidence="1 2" key="1">
    <citation type="submission" date="2018-11" db="EMBL/GenBank/DDBJ databases">
        <title>Genome sequencing of Paenibacillus sp. KCOM 3021 (= ChDC PVNT-B20).</title>
        <authorList>
            <person name="Kook J.-K."/>
            <person name="Park S.-N."/>
            <person name="Lim Y.K."/>
        </authorList>
    </citation>
    <scope>NUCLEOTIDE SEQUENCE [LARGE SCALE GENOMIC DNA]</scope>
    <source>
        <strain evidence="1 2">KCOM 3021</strain>
    </source>
</reference>
<accession>A0A3P3TXU5</accession>
<sequence length="138" mass="15387">MSMSNKDKILSSITHATLCDDCLSNSANVKPRQTVYSICRSLSKASIIKRYEGICEHCHKSKIINQFLNEVKTSGEKLDSLRSVKLNSENTPWYWEGNVQSKVVRYLVLNGYTIHSVADTISRSSGKDIIASKSGSEL</sequence>
<gene>
    <name evidence="1" type="ORF">EHV15_08330</name>
</gene>
<dbReference type="OrthoDB" id="2380935at2"/>
<dbReference type="AlphaFoldDB" id="A0A3P3TXU5"/>
<evidence type="ECO:0000313" key="1">
    <source>
        <dbReference type="EMBL" id="RRJ62931.1"/>
    </source>
</evidence>
<dbReference type="EMBL" id="RRCN01000001">
    <property type="protein sequence ID" value="RRJ62931.1"/>
    <property type="molecule type" value="Genomic_DNA"/>
</dbReference>
<comment type="caution">
    <text evidence="1">The sequence shown here is derived from an EMBL/GenBank/DDBJ whole genome shotgun (WGS) entry which is preliminary data.</text>
</comment>
<evidence type="ECO:0000313" key="2">
    <source>
        <dbReference type="Proteomes" id="UP000267017"/>
    </source>
</evidence>
<dbReference type="RefSeq" id="WP_128630810.1">
    <property type="nucleotide sequence ID" value="NZ_RRCN01000001.1"/>
</dbReference>
<keyword evidence="2" id="KW-1185">Reference proteome</keyword>